<evidence type="ECO:0000313" key="5">
    <source>
        <dbReference type="Proteomes" id="UP000286317"/>
    </source>
</evidence>
<dbReference type="InterPro" id="IPR013078">
    <property type="entry name" value="His_Pase_superF_clade-1"/>
</dbReference>
<dbReference type="GO" id="GO:0005829">
    <property type="term" value="C:cytosol"/>
    <property type="evidence" value="ECO:0007669"/>
    <property type="project" value="TreeGrafter"/>
</dbReference>
<dbReference type="SMART" id="SM00855">
    <property type="entry name" value="PGAM"/>
    <property type="match status" value="1"/>
</dbReference>
<evidence type="ECO:0000313" key="4">
    <source>
        <dbReference type="EMBL" id="RIN03000.1"/>
    </source>
</evidence>
<keyword evidence="5" id="KW-1185">Reference proteome</keyword>
<dbReference type="InterPro" id="IPR029033">
    <property type="entry name" value="His_PPase_superfam"/>
</dbReference>
<dbReference type="SUPFAM" id="SSF53254">
    <property type="entry name" value="Phosphoglycerate mutase-like"/>
    <property type="match status" value="1"/>
</dbReference>
<dbReference type="EMBL" id="QXUF01000003">
    <property type="protein sequence ID" value="RIN03000.1"/>
    <property type="molecule type" value="Genomic_DNA"/>
</dbReference>
<reference evidence="4 5" key="1">
    <citation type="journal article" date="2016" name="Front. Microbiol.">
        <title>Comprehensive Phylogenetic Analysis of Bovine Non-aureus Staphylococci Species Based on Whole-Genome Sequencing.</title>
        <authorList>
            <person name="Naushad S."/>
            <person name="Barkema H.W."/>
            <person name="Luby C."/>
            <person name="Condas L.A."/>
            <person name="Nobrega D.B."/>
            <person name="Carson D.A."/>
            <person name="De Buck J."/>
        </authorList>
    </citation>
    <scope>NUCLEOTIDE SEQUENCE [LARGE SCALE GENOMIC DNA]</scope>
    <source>
        <strain evidence="4 5">SNUC 4554</strain>
    </source>
</reference>
<proteinExistence type="predicted"/>
<dbReference type="InterPro" id="IPR051695">
    <property type="entry name" value="Phosphoglycerate_Mutase"/>
</dbReference>
<dbReference type="GO" id="GO:0045820">
    <property type="term" value="P:negative regulation of glycolytic process"/>
    <property type="evidence" value="ECO:0007669"/>
    <property type="project" value="TreeGrafter"/>
</dbReference>
<accession>A0A418IJ16</accession>
<dbReference type="AlphaFoldDB" id="A0A418IJ16"/>
<dbReference type="OrthoDB" id="9782128at2"/>
<evidence type="ECO:0000256" key="2">
    <source>
        <dbReference type="PIRSR" id="PIRSR613078-1"/>
    </source>
</evidence>
<dbReference type="Pfam" id="PF00300">
    <property type="entry name" value="His_Phos_1"/>
    <property type="match status" value="1"/>
</dbReference>
<gene>
    <name evidence="4" type="ORF">BU112_00735</name>
</gene>
<dbReference type="GO" id="GO:0043456">
    <property type="term" value="P:regulation of pentose-phosphate shunt"/>
    <property type="evidence" value="ECO:0007669"/>
    <property type="project" value="TreeGrafter"/>
</dbReference>
<evidence type="ECO:0000256" key="3">
    <source>
        <dbReference type="PIRSR" id="PIRSR613078-2"/>
    </source>
</evidence>
<dbReference type="PANTHER" id="PTHR46517:SF1">
    <property type="entry name" value="FRUCTOSE-2,6-BISPHOSPHATASE TIGAR"/>
    <property type="match status" value="1"/>
</dbReference>
<organism evidence="4 5">
    <name type="scientific">Staphylococcus shinii</name>
    <dbReference type="NCBI Taxonomy" id="2912228"/>
    <lineage>
        <taxon>Bacteria</taxon>
        <taxon>Bacillati</taxon>
        <taxon>Bacillota</taxon>
        <taxon>Bacilli</taxon>
        <taxon>Bacillales</taxon>
        <taxon>Staphylococcaceae</taxon>
        <taxon>Staphylococcus</taxon>
    </lineage>
</organism>
<dbReference type="CDD" id="cd07067">
    <property type="entry name" value="HP_PGM_like"/>
    <property type="match status" value="1"/>
</dbReference>
<feature type="binding site" evidence="3">
    <location>
        <position position="58"/>
    </location>
    <ligand>
        <name>substrate</name>
    </ligand>
</feature>
<protein>
    <submittedName>
        <fullName evidence="4">Histidine phosphatase family protein</fullName>
    </submittedName>
</protein>
<evidence type="ECO:0000256" key="1">
    <source>
        <dbReference type="ARBA" id="ARBA00022801"/>
    </source>
</evidence>
<feature type="active site" description="Proton donor/acceptor" evidence="2">
    <location>
        <position position="82"/>
    </location>
</feature>
<keyword evidence="1" id="KW-0378">Hydrolase</keyword>
<dbReference type="GO" id="GO:0004331">
    <property type="term" value="F:fructose-2,6-bisphosphate 2-phosphatase activity"/>
    <property type="evidence" value="ECO:0007669"/>
    <property type="project" value="TreeGrafter"/>
</dbReference>
<feature type="binding site" evidence="3">
    <location>
        <begin position="8"/>
        <end position="15"/>
    </location>
    <ligand>
        <name>substrate</name>
    </ligand>
</feature>
<dbReference type="RefSeq" id="WP_119585822.1">
    <property type="nucleotide sequence ID" value="NZ_JAWVBH010000001.1"/>
</dbReference>
<name>A0A418IJ16_9STAP</name>
<comment type="caution">
    <text evidence="4">The sequence shown here is derived from an EMBL/GenBank/DDBJ whole genome shotgun (WGS) entry which is preliminary data.</text>
</comment>
<sequence>MTKICFIRHGETDWNTAGRLQGLTNTVLNEKGIDQAKACGQYLKESHWDVILTSPLSRAKTTAQWIQHYLNIPLIENDAFIEVSFGDAEGLTSEERIAKFPSLVYPNKESEEVIKDRFLKGIDSVRSNYKDKNILIVSHGAFINAIFQYYSNGNIGTGITKLTNGSMSTLKITDGHYTIINYDQTSHLPMQSSGI</sequence>
<dbReference type="Proteomes" id="UP000286317">
    <property type="component" value="Unassembled WGS sequence"/>
</dbReference>
<feature type="active site" description="Tele-phosphohistidine intermediate" evidence="2">
    <location>
        <position position="9"/>
    </location>
</feature>
<dbReference type="Gene3D" id="3.40.50.1240">
    <property type="entry name" value="Phosphoglycerate mutase-like"/>
    <property type="match status" value="1"/>
</dbReference>
<dbReference type="PANTHER" id="PTHR46517">
    <property type="entry name" value="FRUCTOSE-2,6-BISPHOSPHATASE TIGAR"/>
    <property type="match status" value="1"/>
</dbReference>